<dbReference type="AlphaFoldDB" id="A0A6C0LAV6"/>
<evidence type="ECO:0000313" key="1">
    <source>
        <dbReference type="EMBL" id="QHU28096.1"/>
    </source>
</evidence>
<organism evidence="1">
    <name type="scientific">viral metagenome</name>
    <dbReference type="NCBI Taxonomy" id="1070528"/>
    <lineage>
        <taxon>unclassified sequences</taxon>
        <taxon>metagenomes</taxon>
        <taxon>organismal metagenomes</taxon>
    </lineage>
</organism>
<accession>A0A6C0LAV6</accession>
<proteinExistence type="predicted"/>
<dbReference type="EMBL" id="MN740468">
    <property type="protein sequence ID" value="QHU28096.1"/>
    <property type="molecule type" value="Genomic_DNA"/>
</dbReference>
<evidence type="ECO:0008006" key="2">
    <source>
        <dbReference type="Google" id="ProtNLM"/>
    </source>
</evidence>
<protein>
    <recommendedName>
        <fullName evidence="2">Glycosyltransferase</fullName>
    </recommendedName>
</protein>
<reference evidence="1" key="1">
    <citation type="journal article" date="2020" name="Nature">
        <title>Giant virus diversity and host interactions through global metagenomics.</title>
        <authorList>
            <person name="Schulz F."/>
            <person name="Roux S."/>
            <person name="Paez-Espino D."/>
            <person name="Jungbluth S."/>
            <person name="Walsh D.A."/>
            <person name="Denef V.J."/>
            <person name="McMahon K.D."/>
            <person name="Konstantinidis K.T."/>
            <person name="Eloe-Fadrosh E.A."/>
            <person name="Kyrpides N.C."/>
            <person name="Woyke T."/>
        </authorList>
    </citation>
    <scope>NUCLEOTIDE SEQUENCE</scope>
    <source>
        <strain evidence="1">GVMAG-M-3300027770-17</strain>
    </source>
</reference>
<name>A0A6C0LAV6_9ZZZZ</name>
<sequence>MEYLLRLINGIGNKIFILVYFLNKYPEDTLLIIDGKSHHQYGSEKEKIWHLYPKLLEHPRIKFIRWKEYDSLKLQGLKELEITNDVFHNIEGFSEKAIKKYFKINSEYEYLKNKYDFVKGLFVHFRLGDKFIQNYQKVRKGASKDYIVLKPEYYLKYISEFNGPIYIFSDDPKLAKCLLGTNYEYPIEDTNETLYCFQNAKHLLISESTMSIAGIKLQTKKFKAIVPGYFIWEKKVIKTPYFKKDMNIEIENDESLILNTKSEYEDVITKCKVKLN</sequence>